<dbReference type="AlphaFoldDB" id="A0A8C0QAN2"/>
<evidence type="ECO:0000313" key="4">
    <source>
        <dbReference type="Proteomes" id="UP000694542"/>
    </source>
</evidence>
<organism evidence="2 4">
    <name type="scientific">Canis lupus familiaris</name>
    <name type="common">Dog</name>
    <name type="synonym">Canis familiaris</name>
    <dbReference type="NCBI Taxonomy" id="9615"/>
    <lineage>
        <taxon>Eukaryota</taxon>
        <taxon>Metazoa</taxon>
        <taxon>Chordata</taxon>
        <taxon>Craniata</taxon>
        <taxon>Vertebrata</taxon>
        <taxon>Euteleostomi</taxon>
        <taxon>Mammalia</taxon>
        <taxon>Eutheria</taxon>
        <taxon>Laurasiatheria</taxon>
        <taxon>Carnivora</taxon>
        <taxon>Caniformia</taxon>
        <taxon>Canidae</taxon>
        <taxon>Canis</taxon>
    </lineage>
</organism>
<name>A0A8C0QAN2_CANLF</name>
<dbReference type="Ensembl" id="ENSCAFT00000070559.2">
    <property type="protein sequence ID" value="ENSCAFP00000049307.1"/>
    <property type="gene ID" value="ENSCAFG00000049370.2"/>
</dbReference>
<dbReference type="Proteomes" id="UP000002254">
    <property type="component" value="Chromosome 11"/>
</dbReference>
<proteinExistence type="predicted"/>
<evidence type="ECO:0000313" key="2">
    <source>
        <dbReference type="Ensembl" id="ENSCAFP00040009428.1"/>
    </source>
</evidence>
<sequence length="107" mass="12081">FRKLVCFAYPFWRFQESDVRFLDENILSWAALAFKIPTPKIPGNSINSVKWPGSTGGLKAERISKEGSATAVDKVILQTLSLGPVVENLEENFKHDWNYHANALCKI</sequence>
<accession>A0A8C0QAN2</accession>
<dbReference type="Ensembl" id="ENSCAFT00040010870.1">
    <property type="protein sequence ID" value="ENSCAFP00040009428.1"/>
    <property type="gene ID" value="ENSCAFG00040005806.1"/>
</dbReference>
<evidence type="ECO:0000313" key="1">
    <source>
        <dbReference type="Ensembl" id="ENSCAFP00000049307.1"/>
    </source>
</evidence>
<reference evidence="1 3" key="1">
    <citation type="journal article" date="2005" name="Nature">
        <title>Genome sequence, comparative analysis and haplotype structure of the domestic dog.</title>
        <authorList>
            <consortium name="Broad Sequencing Platform"/>
            <person name="Lindblad-Toh K."/>
            <person name="Wade C.M."/>
            <person name="Mikkelsen T.S."/>
            <person name="Karlsson E.K."/>
            <person name="Jaffe D.B."/>
            <person name="Kamal M."/>
            <person name="Clamp M."/>
            <person name="Chang J.L."/>
            <person name="Kulbokas E.J. III"/>
            <person name="Zody M.C."/>
            <person name="Mauceli E."/>
            <person name="Xie X."/>
            <person name="Breen M."/>
            <person name="Wayne R.K."/>
            <person name="Ostrander E.A."/>
            <person name="Ponting C.P."/>
            <person name="Galibert F."/>
            <person name="Smith D.R."/>
            <person name="DeJong P.J."/>
            <person name="Kirkness E."/>
            <person name="Alvarez P."/>
            <person name="Biagi T."/>
            <person name="Brockman W."/>
            <person name="Butler J."/>
            <person name="Chin C.W."/>
            <person name="Cook A."/>
            <person name="Cuff J."/>
            <person name="Daly M.J."/>
            <person name="DeCaprio D."/>
            <person name="Gnerre S."/>
            <person name="Grabherr M."/>
            <person name="Kellis M."/>
            <person name="Kleber M."/>
            <person name="Bardeleben C."/>
            <person name="Goodstadt L."/>
            <person name="Heger A."/>
            <person name="Hitte C."/>
            <person name="Kim L."/>
            <person name="Koepfli K.P."/>
            <person name="Parker H.G."/>
            <person name="Pollinger J.P."/>
            <person name="Searle S.M."/>
            <person name="Sutter N.B."/>
            <person name="Thomas R."/>
            <person name="Webber C."/>
            <person name="Baldwin J."/>
            <person name="Abebe A."/>
            <person name="Abouelleil A."/>
            <person name="Aftuck L."/>
            <person name="Ait-Zahra M."/>
            <person name="Aldredge T."/>
            <person name="Allen N."/>
            <person name="An P."/>
            <person name="Anderson S."/>
            <person name="Antoine C."/>
            <person name="Arachchi H."/>
            <person name="Aslam A."/>
            <person name="Ayotte L."/>
            <person name="Bachantsang P."/>
            <person name="Barry A."/>
            <person name="Bayul T."/>
            <person name="Benamara M."/>
            <person name="Berlin A."/>
            <person name="Bessette D."/>
            <person name="Blitshteyn B."/>
            <person name="Bloom T."/>
            <person name="Blye J."/>
            <person name="Boguslavskiy L."/>
            <person name="Bonnet C."/>
            <person name="Boukhgalter B."/>
            <person name="Brown A."/>
            <person name="Cahill P."/>
            <person name="Calixte N."/>
            <person name="Camarata J."/>
            <person name="Cheshatsang Y."/>
            <person name="Chu J."/>
            <person name="Citroen M."/>
            <person name="Collymore A."/>
            <person name="Cooke P."/>
            <person name="Dawoe T."/>
            <person name="Daza R."/>
            <person name="Decktor K."/>
            <person name="DeGray S."/>
            <person name="Dhargay N."/>
            <person name="Dooley K."/>
            <person name="Dooley K."/>
            <person name="Dorje P."/>
            <person name="Dorjee K."/>
            <person name="Dorris L."/>
            <person name="Duffey N."/>
            <person name="Dupes A."/>
            <person name="Egbiremolen O."/>
            <person name="Elong R."/>
            <person name="Falk J."/>
            <person name="Farina A."/>
            <person name="Faro S."/>
            <person name="Ferguson D."/>
            <person name="Ferreira P."/>
            <person name="Fisher S."/>
            <person name="FitzGerald M."/>
            <person name="Foley K."/>
            <person name="Foley C."/>
            <person name="Franke A."/>
            <person name="Friedrich D."/>
            <person name="Gage D."/>
            <person name="Garber M."/>
            <person name="Gearin G."/>
            <person name="Giannoukos G."/>
            <person name="Goode T."/>
            <person name="Goyette A."/>
            <person name="Graham J."/>
            <person name="Grandbois E."/>
            <person name="Gyaltsen K."/>
            <person name="Hafez N."/>
            <person name="Hagopian D."/>
            <person name="Hagos B."/>
            <person name="Hall J."/>
            <person name="Healy C."/>
            <person name="Hegarty R."/>
            <person name="Honan T."/>
            <person name="Horn A."/>
            <person name="Houde N."/>
            <person name="Hughes L."/>
            <person name="Hunnicutt L."/>
            <person name="Husby M."/>
            <person name="Jester B."/>
            <person name="Jones C."/>
            <person name="Kamat A."/>
            <person name="Kanga B."/>
            <person name="Kells C."/>
            <person name="Khazanovich D."/>
            <person name="Kieu A.C."/>
            <person name="Kisner P."/>
            <person name="Kumar M."/>
            <person name="Lance K."/>
            <person name="Landers T."/>
            <person name="Lara M."/>
            <person name="Lee W."/>
            <person name="Leger J.P."/>
            <person name="Lennon N."/>
            <person name="Leuper L."/>
            <person name="LeVine S."/>
            <person name="Liu J."/>
            <person name="Liu X."/>
            <person name="Lokyitsang Y."/>
            <person name="Lokyitsang T."/>
            <person name="Lui A."/>
            <person name="Macdonald J."/>
            <person name="Major J."/>
            <person name="Marabella R."/>
            <person name="Maru K."/>
            <person name="Matthews C."/>
            <person name="McDonough S."/>
            <person name="Mehta T."/>
            <person name="Meldrim J."/>
            <person name="Melnikov A."/>
            <person name="Meneus L."/>
            <person name="Mihalev A."/>
            <person name="Mihova T."/>
            <person name="Miller K."/>
            <person name="Mittelman R."/>
            <person name="Mlenga V."/>
            <person name="Mulrain L."/>
            <person name="Munson G."/>
            <person name="Navidi A."/>
            <person name="Naylor J."/>
            <person name="Nguyen T."/>
            <person name="Nguyen N."/>
            <person name="Nguyen C."/>
            <person name="Nguyen T."/>
            <person name="Nicol R."/>
            <person name="Norbu N."/>
            <person name="Norbu C."/>
            <person name="Novod N."/>
            <person name="Nyima T."/>
            <person name="Olandt P."/>
            <person name="O'Neill B."/>
            <person name="O'Neill K."/>
            <person name="Osman S."/>
            <person name="Oyono L."/>
            <person name="Patti C."/>
            <person name="Perrin D."/>
            <person name="Phunkhang P."/>
            <person name="Pierre F."/>
            <person name="Priest M."/>
            <person name="Rachupka A."/>
            <person name="Raghuraman S."/>
            <person name="Rameau R."/>
            <person name="Ray V."/>
            <person name="Raymond C."/>
            <person name="Rege F."/>
            <person name="Rise C."/>
            <person name="Rogers J."/>
            <person name="Rogov P."/>
            <person name="Sahalie J."/>
            <person name="Settipalli S."/>
            <person name="Sharpe T."/>
            <person name="Shea T."/>
            <person name="Sheehan M."/>
            <person name="Sherpa N."/>
            <person name="Shi J."/>
            <person name="Shih D."/>
            <person name="Sloan J."/>
            <person name="Smith C."/>
            <person name="Sparrow T."/>
            <person name="Stalker J."/>
            <person name="Stange-Thomann N."/>
            <person name="Stavropoulos S."/>
            <person name="Stone C."/>
            <person name="Stone S."/>
            <person name="Sykes S."/>
            <person name="Tchuinga P."/>
            <person name="Tenzing P."/>
            <person name="Tesfaye S."/>
            <person name="Thoulutsang D."/>
            <person name="Thoulutsang Y."/>
            <person name="Topham K."/>
            <person name="Topping I."/>
            <person name="Tsamla T."/>
            <person name="Vassiliev H."/>
            <person name="Venkataraman V."/>
            <person name="Vo A."/>
            <person name="Wangchuk T."/>
            <person name="Wangdi T."/>
            <person name="Weiand M."/>
            <person name="Wilkinson J."/>
            <person name="Wilson A."/>
            <person name="Yadav S."/>
            <person name="Yang S."/>
            <person name="Yang X."/>
            <person name="Young G."/>
            <person name="Yu Q."/>
            <person name="Zainoun J."/>
            <person name="Zembek L."/>
            <person name="Zimmer A."/>
            <person name="Lander E.S."/>
        </authorList>
    </citation>
    <scope>NUCLEOTIDE SEQUENCE [LARGE SCALE GENOMIC DNA]</scope>
    <source>
        <strain evidence="1">Boxer</strain>
    </source>
</reference>
<protein>
    <submittedName>
        <fullName evidence="2">Uncharacterized protein</fullName>
    </submittedName>
</protein>
<reference evidence="2" key="3">
    <citation type="submission" date="2025-05" db="UniProtKB">
        <authorList>
            <consortium name="Ensembl"/>
        </authorList>
    </citation>
    <scope>IDENTIFICATION</scope>
</reference>
<dbReference type="Proteomes" id="UP000694542">
    <property type="component" value="Chromosome 11"/>
</dbReference>
<evidence type="ECO:0000313" key="3">
    <source>
        <dbReference type="Proteomes" id="UP000002254"/>
    </source>
</evidence>
<reference evidence="2" key="2">
    <citation type="submission" date="2018-10" db="EMBL/GenBank/DDBJ databases">
        <title>De novo assembly of a Great Dane genome.</title>
        <authorList>
            <person name="Kidd J.M."/>
            <person name="Pendleton A.L."/>
            <person name="Shen F."/>
            <person name="Emery S."/>
        </authorList>
    </citation>
    <scope>NUCLEOTIDE SEQUENCE [LARGE SCALE GENOMIC DNA]</scope>
    <source>
        <strain evidence="2">Great Dane</strain>
    </source>
</reference>